<evidence type="ECO:0000313" key="1">
    <source>
        <dbReference type="Proteomes" id="UP000887579"/>
    </source>
</evidence>
<evidence type="ECO:0000313" key="2">
    <source>
        <dbReference type="WBParaSite" id="ES5_v2.g261.t1"/>
    </source>
</evidence>
<accession>A0AC34G8N6</accession>
<proteinExistence type="predicted"/>
<organism evidence="1 2">
    <name type="scientific">Panagrolaimus sp. ES5</name>
    <dbReference type="NCBI Taxonomy" id="591445"/>
    <lineage>
        <taxon>Eukaryota</taxon>
        <taxon>Metazoa</taxon>
        <taxon>Ecdysozoa</taxon>
        <taxon>Nematoda</taxon>
        <taxon>Chromadorea</taxon>
        <taxon>Rhabditida</taxon>
        <taxon>Tylenchina</taxon>
        <taxon>Panagrolaimomorpha</taxon>
        <taxon>Panagrolaimoidea</taxon>
        <taxon>Panagrolaimidae</taxon>
        <taxon>Panagrolaimus</taxon>
    </lineage>
</organism>
<dbReference type="WBParaSite" id="ES5_v2.g261.t1">
    <property type="protein sequence ID" value="ES5_v2.g261.t1"/>
    <property type="gene ID" value="ES5_v2.g261"/>
</dbReference>
<name>A0AC34G8N6_9BILA</name>
<dbReference type="Proteomes" id="UP000887579">
    <property type="component" value="Unplaced"/>
</dbReference>
<protein>
    <submittedName>
        <fullName evidence="2">Uncharacterized protein</fullName>
    </submittedName>
</protein>
<sequence>MATKDDYLSLKDKQKVFVVAKFEDQFSNLNLNQNYKFFDKSLRSKSVTTDNKKVQNYDFTNDNVSQAKKVSSLWSKSKNKHLTSSFLNLNSDSGEKEELKKAKSTNSSTLSLHIAAYEDSVEVSIDSDSRKNQDLANKTENRTSQKLLNPNQSKASTSGNKDIQ</sequence>
<reference evidence="2" key="1">
    <citation type="submission" date="2022-11" db="UniProtKB">
        <authorList>
            <consortium name="WormBaseParasite"/>
        </authorList>
    </citation>
    <scope>IDENTIFICATION</scope>
</reference>